<gene>
    <name evidence="1" type="ORF">EYB31_09145</name>
</gene>
<evidence type="ECO:0008006" key="3">
    <source>
        <dbReference type="Google" id="ProtNLM"/>
    </source>
</evidence>
<reference evidence="1 2" key="1">
    <citation type="submission" date="2019-02" db="EMBL/GenBank/DDBJ databases">
        <title>Paenibacillus sp. nov., isolated from surface-sterilized tissue of Thalictrum simplex L.</title>
        <authorList>
            <person name="Tuo L."/>
        </authorList>
    </citation>
    <scope>NUCLEOTIDE SEQUENCE [LARGE SCALE GENOMIC DNA]</scope>
    <source>
        <strain evidence="1 2">N2SHLJ1</strain>
    </source>
</reference>
<organism evidence="1 2">
    <name type="scientific">Paenibacillus thalictri</name>
    <dbReference type="NCBI Taxonomy" id="2527873"/>
    <lineage>
        <taxon>Bacteria</taxon>
        <taxon>Bacillati</taxon>
        <taxon>Bacillota</taxon>
        <taxon>Bacilli</taxon>
        <taxon>Bacillales</taxon>
        <taxon>Paenibacillaceae</taxon>
        <taxon>Paenibacillus</taxon>
    </lineage>
</organism>
<name>A0A4Q9DUY4_9BACL</name>
<dbReference type="EMBL" id="SIRE01000006">
    <property type="protein sequence ID" value="TBL79760.1"/>
    <property type="molecule type" value="Genomic_DNA"/>
</dbReference>
<proteinExistence type="predicted"/>
<protein>
    <recommendedName>
        <fullName evidence="3">DUF3939 domain-containing protein</fullName>
    </recommendedName>
</protein>
<dbReference type="Proteomes" id="UP000293142">
    <property type="component" value="Unassembled WGS sequence"/>
</dbReference>
<evidence type="ECO:0000313" key="2">
    <source>
        <dbReference type="Proteomes" id="UP000293142"/>
    </source>
</evidence>
<keyword evidence="2" id="KW-1185">Reference proteome</keyword>
<dbReference type="AlphaFoldDB" id="A0A4Q9DUY4"/>
<dbReference type="RefSeq" id="WP_131013005.1">
    <property type="nucleotide sequence ID" value="NZ_SIRE01000006.1"/>
</dbReference>
<accession>A0A4Q9DUY4</accession>
<sequence>MKTRLAIALLLVVASIGLSGCMYSKEMSQGNVLASQEFILVVQNAIDQYHVKTGVLPIKNSEETTPIYEKYMIDFKKLKERGFISTIPTNSFENGGSNIYVLVDPETKPTVKLMDLAAFQKTVELQKLVDDYKMKHNGELPSGQRIAPHFFDMDYGKLNVSPMQVPSVYTRQSLLYFILNESGTVAVDYTPEIMKVIEKKSLQGKLDPKQDLRQLLVDEAYYVPARSYPYRWTDGKPTPDM</sequence>
<evidence type="ECO:0000313" key="1">
    <source>
        <dbReference type="EMBL" id="TBL79760.1"/>
    </source>
</evidence>
<comment type="caution">
    <text evidence="1">The sequence shown here is derived from an EMBL/GenBank/DDBJ whole genome shotgun (WGS) entry which is preliminary data.</text>
</comment>
<dbReference type="PROSITE" id="PS51257">
    <property type="entry name" value="PROKAR_LIPOPROTEIN"/>
    <property type="match status" value="1"/>
</dbReference>
<dbReference type="OrthoDB" id="2449131at2"/>